<evidence type="ECO:0000313" key="14">
    <source>
        <dbReference type="Proteomes" id="UP000006727"/>
    </source>
</evidence>
<dbReference type="InterPro" id="IPR003591">
    <property type="entry name" value="Leu-rich_rpt_typical-subtyp"/>
</dbReference>
<evidence type="ECO:0000259" key="11">
    <source>
        <dbReference type="PROSITE" id="PS50011"/>
    </source>
</evidence>
<feature type="chain" id="PRO_5043158313" description="Protein kinase domain-containing protein" evidence="10">
    <location>
        <begin position="31"/>
        <end position="725"/>
    </location>
</feature>
<dbReference type="GO" id="GO:0016020">
    <property type="term" value="C:membrane"/>
    <property type="evidence" value="ECO:0007669"/>
    <property type="project" value="UniProtKB-SubCell"/>
</dbReference>
<evidence type="ECO:0000256" key="4">
    <source>
        <dbReference type="ARBA" id="ARBA00022692"/>
    </source>
</evidence>
<dbReference type="RefSeq" id="XP_024374340.1">
    <property type="nucleotide sequence ID" value="XM_024518572.2"/>
</dbReference>
<dbReference type="Pfam" id="PF07714">
    <property type="entry name" value="PK_Tyr_Ser-Thr"/>
    <property type="match status" value="1"/>
</dbReference>
<organism evidence="12">
    <name type="scientific">Physcomitrium patens</name>
    <name type="common">Spreading-leaved earth moss</name>
    <name type="synonym">Physcomitrella patens</name>
    <dbReference type="NCBI Taxonomy" id="3218"/>
    <lineage>
        <taxon>Eukaryota</taxon>
        <taxon>Viridiplantae</taxon>
        <taxon>Streptophyta</taxon>
        <taxon>Embryophyta</taxon>
        <taxon>Bryophyta</taxon>
        <taxon>Bryophytina</taxon>
        <taxon>Bryopsida</taxon>
        <taxon>Funariidae</taxon>
        <taxon>Funariales</taxon>
        <taxon>Funariaceae</taxon>
        <taxon>Physcomitrium</taxon>
    </lineage>
</organism>
<dbReference type="PANTHER" id="PTHR48007">
    <property type="entry name" value="LEUCINE-RICH REPEAT RECEPTOR-LIKE PROTEIN KINASE PXC1"/>
    <property type="match status" value="1"/>
</dbReference>
<reference evidence="12 14" key="2">
    <citation type="journal article" date="2018" name="Plant J.">
        <title>The Physcomitrella patens chromosome-scale assembly reveals moss genome structure and evolution.</title>
        <authorList>
            <person name="Lang D."/>
            <person name="Ullrich K.K."/>
            <person name="Murat F."/>
            <person name="Fuchs J."/>
            <person name="Jenkins J."/>
            <person name="Haas F.B."/>
            <person name="Piednoel M."/>
            <person name="Gundlach H."/>
            <person name="Van Bel M."/>
            <person name="Meyberg R."/>
            <person name="Vives C."/>
            <person name="Morata J."/>
            <person name="Symeonidi A."/>
            <person name="Hiss M."/>
            <person name="Muchero W."/>
            <person name="Kamisugi Y."/>
            <person name="Saleh O."/>
            <person name="Blanc G."/>
            <person name="Decker E.L."/>
            <person name="van Gessel N."/>
            <person name="Grimwood J."/>
            <person name="Hayes R.D."/>
            <person name="Graham S.W."/>
            <person name="Gunter L.E."/>
            <person name="McDaniel S.F."/>
            <person name="Hoernstein S.N.W."/>
            <person name="Larsson A."/>
            <person name="Li F.W."/>
            <person name="Perroud P.F."/>
            <person name="Phillips J."/>
            <person name="Ranjan P."/>
            <person name="Rokshar D.S."/>
            <person name="Rothfels C.J."/>
            <person name="Schneider L."/>
            <person name="Shu S."/>
            <person name="Stevenson D.W."/>
            <person name="Thummler F."/>
            <person name="Tillich M."/>
            <person name="Villarreal Aguilar J.C."/>
            <person name="Widiez T."/>
            <person name="Wong G.K."/>
            <person name="Wymore A."/>
            <person name="Zhang Y."/>
            <person name="Zimmer A.D."/>
            <person name="Quatrano R.S."/>
            <person name="Mayer K.F.X."/>
            <person name="Goodstein D."/>
            <person name="Casacuberta J.M."/>
            <person name="Vandepoele K."/>
            <person name="Reski R."/>
            <person name="Cuming A.C."/>
            <person name="Tuskan G.A."/>
            <person name="Maumus F."/>
            <person name="Salse J."/>
            <person name="Schmutz J."/>
            <person name="Rensing S.A."/>
        </authorList>
    </citation>
    <scope>NUCLEOTIDE SEQUENCE [LARGE SCALE GENOMIC DNA]</scope>
    <source>
        <strain evidence="13 14">cv. Gransden 2004</strain>
    </source>
</reference>
<keyword evidence="14" id="KW-1185">Reference proteome</keyword>
<proteinExistence type="inferred from homology"/>
<dbReference type="Pfam" id="PF00560">
    <property type="entry name" value="LRR_1"/>
    <property type="match status" value="1"/>
</dbReference>
<evidence type="ECO:0000313" key="12">
    <source>
        <dbReference type="EMBL" id="PNR54789.1"/>
    </source>
</evidence>
<gene>
    <name evidence="13" type="primary">LOC112281733</name>
    <name evidence="12" type="ORF">PHYPA_005682</name>
</gene>
<keyword evidence="3" id="KW-0433">Leucine-rich repeat</keyword>
<dbReference type="InterPro" id="IPR000719">
    <property type="entry name" value="Prot_kinase_dom"/>
</dbReference>
<dbReference type="OMA" id="TFTQYRR"/>
<evidence type="ECO:0000256" key="2">
    <source>
        <dbReference type="ARBA" id="ARBA00009592"/>
    </source>
</evidence>
<dbReference type="EMBL" id="ABEU02000004">
    <property type="protein sequence ID" value="PNR54789.1"/>
    <property type="molecule type" value="Genomic_DNA"/>
</dbReference>
<dbReference type="Gene3D" id="3.80.10.10">
    <property type="entry name" value="Ribonuclease Inhibitor"/>
    <property type="match status" value="2"/>
</dbReference>
<dbReference type="Pfam" id="PF08263">
    <property type="entry name" value="LRRNT_2"/>
    <property type="match status" value="1"/>
</dbReference>
<evidence type="ECO:0000256" key="7">
    <source>
        <dbReference type="ARBA" id="ARBA00023136"/>
    </source>
</evidence>
<keyword evidence="7 9" id="KW-0472">Membrane</keyword>
<keyword evidence="8" id="KW-0325">Glycoprotein</keyword>
<dbReference type="Gene3D" id="1.10.510.10">
    <property type="entry name" value="Transferase(Phosphotransferase) domain 1"/>
    <property type="match status" value="1"/>
</dbReference>
<evidence type="ECO:0000256" key="5">
    <source>
        <dbReference type="ARBA" id="ARBA00022737"/>
    </source>
</evidence>
<comment type="similarity">
    <text evidence="2">Belongs to the RLP family.</text>
</comment>
<evidence type="ECO:0000256" key="6">
    <source>
        <dbReference type="ARBA" id="ARBA00022989"/>
    </source>
</evidence>
<dbReference type="Gramene" id="Pp3c4_2690V3.4">
    <property type="protein sequence ID" value="Pp3c4_2690V3.4"/>
    <property type="gene ID" value="Pp3c4_2690"/>
</dbReference>
<name>A0A2K1KLY8_PHYPA</name>
<keyword evidence="5" id="KW-0677">Repeat</keyword>
<reference evidence="12 14" key="1">
    <citation type="journal article" date="2008" name="Science">
        <title>The Physcomitrella genome reveals evolutionary insights into the conquest of land by plants.</title>
        <authorList>
            <person name="Rensing S."/>
            <person name="Lang D."/>
            <person name="Zimmer A."/>
            <person name="Terry A."/>
            <person name="Salamov A."/>
            <person name="Shapiro H."/>
            <person name="Nishiyama T."/>
            <person name="Perroud P.-F."/>
            <person name="Lindquist E."/>
            <person name="Kamisugi Y."/>
            <person name="Tanahashi T."/>
            <person name="Sakakibara K."/>
            <person name="Fujita T."/>
            <person name="Oishi K."/>
            <person name="Shin-I T."/>
            <person name="Kuroki Y."/>
            <person name="Toyoda A."/>
            <person name="Suzuki Y."/>
            <person name="Hashimoto A."/>
            <person name="Yamaguchi K."/>
            <person name="Sugano A."/>
            <person name="Kohara Y."/>
            <person name="Fujiyama A."/>
            <person name="Anterola A."/>
            <person name="Aoki S."/>
            <person name="Ashton N."/>
            <person name="Barbazuk W.B."/>
            <person name="Barker E."/>
            <person name="Bennetzen J."/>
            <person name="Bezanilla M."/>
            <person name="Blankenship R."/>
            <person name="Cho S.H."/>
            <person name="Dutcher S."/>
            <person name="Estelle M."/>
            <person name="Fawcett J.A."/>
            <person name="Gundlach H."/>
            <person name="Hanada K."/>
            <person name="Heyl A."/>
            <person name="Hicks K.A."/>
            <person name="Hugh J."/>
            <person name="Lohr M."/>
            <person name="Mayer K."/>
            <person name="Melkozernov A."/>
            <person name="Murata T."/>
            <person name="Nelson D."/>
            <person name="Pils B."/>
            <person name="Prigge M."/>
            <person name="Reiss B."/>
            <person name="Renner T."/>
            <person name="Rombauts S."/>
            <person name="Rushton P."/>
            <person name="Sanderfoot A."/>
            <person name="Schween G."/>
            <person name="Shiu S.-H."/>
            <person name="Stueber K."/>
            <person name="Theodoulou F.L."/>
            <person name="Tu H."/>
            <person name="Van de Peer Y."/>
            <person name="Verrier P.J."/>
            <person name="Waters E."/>
            <person name="Wood A."/>
            <person name="Yang L."/>
            <person name="Cove D."/>
            <person name="Cuming A."/>
            <person name="Hasebe M."/>
            <person name="Lucas S."/>
            <person name="Mishler D.B."/>
            <person name="Reski R."/>
            <person name="Grigoriev I."/>
            <person name="Quatrano R.S."/>
            <person name="Boore J.L."/>
        </authorList>
    </citation>
    <scope>NUCLEOTIDE SEQUENCE [LARGE SCALE GENOMIC DNA]</scope>
    <source>
        <strain evidence="13 14">cv. Gransden 2004</strain>
    </source>
</reference>
<feature type="transmembrane region" description="Helical" evidence="9">
    <location>
        <begin position="289"/>
        <end position="313"/>
    </location>
</feature>
<dbReference type="InterPro" id="IPR032675">
    <property type="entry name" value="LRR_dom_sf"/>
</dbReference>
<dbReference type="InterPro" id="IPR046959">
    <property type="entry name" value="PRK1-6/SRF4-like"/>
</dbReference>
<evidence type="ECO:0000256" key="9">
    <source>
        <dbReference type="SAM" id="Phobius"/>
    </source>
</evidence>
<evidence type="ECO:0000256" key="10">
    <source>
        <dbReference type="SAM" id="SignalP"/>
    </source>
</evidence>
<dbReference type="EnsemblPlants" id="Pp3c4_2690V3.1">
    <property type="protein sequence ID" value="Pp3c4_2690V3.1"/>
    <property type="gene ID" value="Pp3c4_2690"/>
</dbReference>
<dbReference type="EnsemblPlants" id="Pp3c4_2690V3.2">
    <property type="protein sequence ID" value="Pp3c4_2690V3.2"/>
    <property type="gene ID" value="Pp3c4_2690"/>
</dbReference>
<dbReference type="Gramene" id="Pp3c4_2690V3.2">
    <property type="protein sequence ID" value="Pp3c4_2690V3.2"/>
    <property type="gene ID" value="Pp3c4_2690"/>
</dbReference>
<dbReference type="FunFam" id="3.80.10.10:FF:000111">
    <property type="entry name" value="LRR receptor-like serine/threonine-protein kinase ERECTA"/>
    <property type="match status" value="1"/>
</dbReference>
<evidence type="ECO:0000256" key="3">
    <source>
        <dbReference type="ARBA" id="ARBA00022614"/>
    </source>
</evidence>
<dbReference type="InterPro" id="IPR011009">
    <property type="entry name" value="Kinase-like_dom_sf"/>
</dbReference>
<feature type="domain" description="Protein kinase" evidence="11">
    <location>
        <begin position="412"/>
        <end position="691"/>
    </location>
</feature>
<keyword evidence="4 9" id="KW-0812">Transmembrane</keyword>
<dbReference type="Gramene" id="Pp3c4_2690V3.5">
    <property type="protein sequence ID" value="Pp3c4_2690V3.5"/>
    <property type="gene ID" value="Pp3c4_2690"/>
</dbReference>
<dbReference type="PROSITE" id="PS50011">
    <property type="entry name" value="PROTEIN_KINASE_DOM"/>
    <property type="match status" value="1"/>
</dbReference>
<dbReference type="AlphaFoldDB" id="A0A2K1KLY8"/>
<protein>
    <recommendedName>
        <fullName evidence="11">Protein kinase domain-containing protein</fullName>
    </recommendedName>
</protein>
<reference evidence="13" key="3">
    <citation type="submission" date="2020-12" db="UniProtKB">
        <authorList>
            <consortium name="EnsemblPlants"/>
        </authorList>
    </citation>
    <scope>IDENTIFICATION</scope>
</reference>
<dbReference type="Gramene" id="Pp3c4_2690V3.1">
    <property type="protein sequence ID" value="Pp3c4_2690V3.1"/>
    <property type="gene ID" value="Pp3c4_2690"/>
</dbReference>
<dbReference type="EnsemblPlants" id="Pp3c4_2690V3.3">
    <property type="protein sequence ID" value="Pp3c4_2690V3.3"/>
    <property type="gene ID" value="Pp3c4_2690"/>
</dbReference>
<dbReference type="SUPFAM" id="SSF56112">
    <property type="entry name" value="Protein kinase-like (PK-like)"/>
    <property type="match status" value="1"/>
</dbReference>
<dbReference type="EnsemblPlants" id="Pp3c4_2690V3.5">
    <property type="protein sequence ID" value="Pp3c4_2690V3.5"/>
    <property type="gene ID" value="Pp3c4_2690"/>
</dbReference>
<dbReference type="RefSeq" id="XP_073389834.1">
    <property type="nucleotide sequence ID" value="XM_073533733.1"/>
</dbReference>
<dbReference type="InterPro" id="IPR001611">
    <property type="entry name" value="Leu-rich_rpt"/>
</dbReference>
<dbReference type="KEGG" id="ppp:112281733"/>
<dbReference type="InterPro" id="IPR001245">
    <property type="entry name" value="Ser-Thr/Tyr_kinase_cat_dom"/>
</dbReference>
<sequence length="725" mass="78555">MAGSGSFCPALEMMHLMPFLLLLVTWPAAAWVPARPEVEVLLDVKAALDPHGLVLDSWQTGVQPCSGAFDGVLCDSAGRVTNISLQGRSLTGFIPDAVSELPELTALFLHFNELRGGIPASLSYLEGLTDMYLNWNQLSGAIPPQLGQLASLQVLELSCNNLEGEIPVELASLSNLETLAVNANNLNGTIPSTIGNMTMLQRLDVSNNTLTGKIPASVENLTKLIYLDVSHNLLSGPVPTGLFDLRHGFKYSNNSGLCGTGLNISKCPTPPSSSLESSPAEPSQSFKKIMSITTAIVFAIGGSAFLILVYICLKRRNAHLRHAFDIKSDINSGIKSVHKSAPKGEKSESINGSTNYLQSSFHGSTPDFSILGRSRVMSGRSTSTIASNGLPSPAEWSSWIHLGELETATNYFSDKNLLRKNCHSAVYKGTLRDGTSVAVKAIYNTRYSFGEQDFQIAIEALLQVRHENLVNFLGFCCSKGGSECFLVYSFVPGGSLDHHLHDQSELFLNWGMRVKIIRGIAKGLAHLHEGMTEPMTMVHQNLWAGNILLDKQGNALLADYGLSDIVAEEVMYATHKTLAALGYLAPEYAYTGQVTEDSDIYAFGALVLELLTGHRPVFFVEATRTLVSMATWVHPLLELGKVREFVDPKLEANFSLAGAAGLAHIALQCMSEDPGARPNMVDVVRRLHASEGWADMAIDSFLLTATAPSGRQLSFSYPESLHQCR</sequence>
<dbReference type="GeneID" id="112281733"/>
<dbReference type="Gene3D" id="3.30.200.20">
    <property type="entry name" value="Phosphorylase Kinase, domain 1"/>
    <property type="match status" value="1"/>
</dbReference>
<dbReference type="OrthoDB" id="676979at2759"/>
<evidence type="ECO:0000256" key="8">
    <source>
        <dbReference type="ARBA" id="ARBA00023180"/>
    </source>
</evidence>
<dbReference type="FunCoup" id="A0A2K1KLY8">
    <property type="interactions" value="1510"/>
</dbReference>
<comment type="subcellular location">
    <subcellularLocation>
        <location evidence="1">Membrane</location>
        <topology evidence="1">Single-pass membrane protein</topology>
    </subcellularLocation>
</comment>
<evidence type="ECO:0000256" key="1">
    <source>
        <dbReference type="ARBA" id="ARBA00004167"/>
    </source>
</evidence>
<evidence type="ECO:0000313" key="13">
    <source>
        <dbReference type="EnsemblPlants" id="Pp3c4_2690V3.1"/>
    </source>
</evidence>
<dbReference type="SUPFAM" id="SSF52058">
    <property type="entry name" value="L domain-like"/>
    <property type="match status" value="1"/>
</dbReference>
<dbReference type="SMART" id="SM00369">
    <property type="entry name" value="LRR_TYP"/>
    <property type="match status" value="3"/>
</dbReference>
<dbReference type="InterPro" id="IPR013210">
    <property type="entry name" value="LRR_N_plant-typ"/>
</dbReference>
<dbReference type="RefSeq" id="XP_024374341.1">
    <property type="nucleotide sequence ID" value="XM_024518573.2"/>
</dbReference>
<dbReference type="GO" id="GO:0005524">
    <property type="term" value="F:ATP binding"/>
    <property type="evidence" value="ECO:0007669"/>
    <property type="project" value="InterPro"/>
</dbReference>
<keyword evidence="6 9" id="KW-1133">Transmembrane helix</keyword>
<dbReference type="PANTHER" id="PTHR48007:SF65">
    <property type="entry name" value="OS01G0577600 PROTEIN"/>
    <property type="match status" value="1"/>
</dbReference>
<dbReference type="Pfam" id="PF13855">
    <property type="entry name" value="LRR_8"/>
    <property type="match status" value="1"/>
</dbReference>
<accession>A0A2K1KLY8</accession>
<dbReference type="PaxDb" id="3218-PP1S480_11V6.1"/>
<dbReference type="Gramene" id="Pp3c4_2690V3.3">
    <property type="protein sequence ID" value="Pp3c4_2690V3.3"/>
    <property type="gene ID" value="Pp3c4_2690"/>
</dbReference>
<dbReference type="Proteomes" id="UP000006727">
    <property type="component" value="Chromosome 4"/>
</dbReference>
<dbReference type="RefSeq" id="XP_024374342.1">
    <property type="nucleotide sequence ID" value="XM_024518574.2"/>
</dbReference>
<dbReference type="EnsemblPlants" id="Pp3c4_2690V3.4">
    <property type="protein sequence ID" value="Pp3c4_2690V3.4"/>
    <property type="gene ID" value="Pp3c4_2690"/>
</dbReference>
<dbReference type="GO" id="GO:0004672">
    <property type="term" value="F:protein kinase activity"/>
    <property type="evidence" value="ECO:0007669"/>
    <property type="project" value="InterPro"/>
</dbReference>
<keyword evidence="10" id="KW-0732">Signal</keyword>
<dbReference type="FunFam" id="3.80.10.10:FF:000129">
    <property type="entry name" value="Leucine-rich repeat receptor-like kinase"/>
    <property type="match status" value="1"/>
</dbReference>
<feature type="signal peptide" evidence="10">
    <location>
        <begin position="1"/>
        <end position="30"/>
    </location>
</feature>